<gene>
    <name evidence="2" type="ORF">PILCRDRAFT_6920</name>
</gene>
<feature type="transmembrane region" description="Helical" evidence="1">
    <location>
        <begin position="134"/>
        <end position="154"/>
    </location>
</feature>
<name>A0A0C3BB10_PILCF</name>
<keyword evidence="3" id="KW-1185">Reference proteome</keyword>
<dbReference type="OrthoDB" id="2658772at2759"/>
<accession>A0A0C3BB10</accession>
<dbReference type="Proteomes" id="UP000054166">
    <property type="component" value="Unassembled WGS sequence"/>
</dbReference>
<evidence type="ECO:0000256" key="1">
    <source>
        <dbReference type="SAM" id="Phobius"/>
    </source>
</evidence>
<dbReference type="InParanoid" id="A0A0C3BB10"/>
<dbReference type="EMBL" id="KN832990">
    <property type="protein sequence ID" value="KIM83488.1"/>
    <property type="molecule type" value="Genomic_DNA"/>
</dbReference>
<evidence type="ECO:0000313" key="3">
    <source>
        <dbReference type="Proteomes" id="UP000054166"/>
    </source>
</evidence>
<dbReference type="HOGENOM" id="CLU_035509_12_1_1"/>
<protein>
    <submittedName>
        <fullName evidence="2">Uncharacterized protein</fullName>
    </submittedName>
</protein>
<proteinExistence type="predicted"/>
<organism evidence="2 3">
    <name type="scientific">Piloderma croceum (strain F 1598)</name>
    <dbReference type="NCBI Taxonomy" id="765440"/>
    <lineage>
        <taxon>Eukaryota</taxon>
        <taxon>Fungi</taxon>
        <taxon>Dikarya</taxon>
        <taxon>Basidiomycota</taxon>
        <taxon>Agaricomycotina</taxon>
        <taxon>Agaricomycetes</taxon>
        <taxon>Agaricomycetidae</taxon>
        <taxon>Atheliales</taxon>
        <taxon>Atheliaceae</taxon>
        <taxon>Piloderma</taxon>
    </lineage>
</organism>
<sequence length="220" mass="24750">MHRDTTISPSLLINPRSVALVMSPPSANSYLPLDSDAPALFKAVLMSNYARVAFIILMLYDHIITLDKEVLWMRTYYTVWLYVFLPGCFIEITGNPTFQRGVWIPSLSLEGALTLLTTYKVISYRNEMNRTIAVLARDSLVYFVVAFVGLALTLANSIHAIAPTVFPVLPITQCIVSMAAGRMMMNLRGLMLDDPEHTLHLHTLQFANYHDSGLWIEEPT</sequence>
<dbReference type="AlphaFoldDB" id="A0A0C3BB10"/>
<keyword evidence="1" id="KW-0812">Transmembrane</keyword>
<reference evidence="3" key="2">
    <citation type="submission" date="2015-01" db="EMBL/GenBank/DDBJ databases">
        <title>Evolutionary Origins and Diversification of the Mycorrhizal Mutualists.</title>
        <authorList>
            <consortium name="DOE Joint Genome Institute"/>
            <consortium name="Mycorrhizal Genomics Consortium"/>
            <person name="Kohler A."/>
            <person name="Kuo A."/>
            <person name="Nagy L.G."/>
            <person name="Floudas D."/>
            <person name="Copeland A."/>
            <person name="Barry K.W."/>
            <person name="Cichocki N."/>
            <person name="Veneault-Fourrey C."/>
            <person name="LaButti K."/>
            <person name="Lindquist E.A."/>
            <person name="Lipzen A."/>
            <person name="Lundell T."/>
            <person name="Morin E."/>
            <person name="Murat C."/>
            <person name="Riley R."/>
            <person name="Ohm R."/>
            <person name="Sun H."/>
            <person name="Tunlid A."/>
            <person name="Henrissat B."/>
            <person name="Grigoriev I.V."/>
            <person name="Hibbett D.S."/>
            <person name="Martin F."/>
        </authorList>
    </citation>
    <scope>NUCLEOTIDE SEQUENCE [LARGE SCALE GENOMIC DNA]</scope>
    <source>
        <strain evidence="3">F 1598</strain>
    </source>
</reference>
<reference evidence="2 3" key="1">
    <citation type="submission" date="2014-04" db="EMBL/GenBank/DDBJ databases">
        <authorList>
            <consortium name="DOE Joint Genome Institute"/>
            <person name="Kuo A."/>
            <person name="Tarkka M."/>
            <person name="Buscot F."/>
            <person name="Kohler A."/>
            <person name="Nagy L.G."/>
            <person name="Floudas D."/>
            <person name="Copeland A."/>
            <person name="Barry K.W."/>
            <person name="Cichocki N."/>
            <person name="Veneault-Fourrey C."/>
            <person name="LaButti K."/>
            <person name="Lindquist E.A."/>
            <person name="Lipzen A."/>
            <person name="Lundell T."/>
            <person name="Morin E."/>
            <person name="Murat C."/>
            <person name="Sun H."/>
            <person name="Tunlid A."/>
            <person name="Henrissat B."/>
            <person name="Grigoriev I.V."/>
            <person name="Hibbett D.S."/>
            <person name="Martin F."/>
            <person name="Nordberg H.P."/>
            <person name="Cantor M.N."/>
            <person name="Hua S.X."/>
        </authorList>
    </citation>
    <scope>NUCLEOTIDE SEQUENCE [LARGE SCALE GENOMIC DNA]</scope>
    <source>
        <strain evidence="2 3">F 1598</strain>
    </source>
</reference>
<feature type="transmembrane region" description="Helical" evidence="1">
    <location>
        <begin position="160"/>
        <end position="181"/>
    </location>
</feature>
<evidence type="ECO:0000313" key="2">
    <source>
        <dbReference type="EMBL" id="KIM83488.1"/>
    </source>
</evidence>
<feature type="transmembrane region" description="Helical" evidence="1">
    <location>
        <begin position="71"/>
        <end position="90"/>
    </location>
</feature>
<keyword evidence="1" id="KW-0472">Membrane</keyword>
<keyword evidence="1" id="KW-1133">Transmembrane helix</keyword>